<accession>A0A1E7F2P5</accession>
<dbReference type="SUPFAM" id="SSF55811">
    <property type="entry name" value="Nudix"/>
    <property type="match status" value="1"/>
</dbReference>
<sequence length="226" mass="26041">MKNNNQTSQLTFPQRLSDSRLGKKYDSLDDFHQTVYRRGRQSKEYTLIVVTDTQKSSPPEKTNGGHEVKATATNQRILLGMKNRGFGKGMYNSFGGKFLNAEETVEACACRELIEETNIKIQSDEMTRSKVGIQRYTFENDPAEMIMHVFYIDLKGRSYNVIGCDEITPQWYDDINKIPLDNMFADDSLWLTALLSSPVPLKIYGSYHFKENCQQTNTILHYYMDV</sequence>
<dbReference type="GO" id="GO:0005737">
    <property type="term" value="C:cytoplasm"/>
    <property type="evidence" value="ECO:0007669"/>
    <property type="project" value="TreeGrafter"/>
</dbReference>
<dbReference type="GO" id="GO:0008413">
    <property type="term" value="F:8-oxo-7,8-dihydroguanosine triphosphate pyrophosphatase activity"/>
    <property type="evidence" value="ECO:0007669"/>
    <property type="project" value="TreeGrafter"/>
</dbReference>
<dbReference type="PANTHER" id="PTHR43758:SF2">
    <property type="entry name" value="OXIDIZED PURINE NUCLEOSIDE TRIPHOSPHATE HYDROLASE"/>
    <property type="match status" value="1"/>
</dbReference>
<dbReference type="OrthoDB" id="408303at2759"/>
<evidence type="ECO:0000256" key="3">
    <source>
        <dbReference type="ARBA" id="ARBA00022723"/>
    </source>
</evidence>
<protein>
    <recommendedName>
        <fullName evidence="6">Nudix hydrolase domain-containing protein</fullName>
    </recommendedName>
</protein>
<evidence type="ECO:0000256" key="5">
    <source>
        <dbReference type="ARBA" id="ARBA00022842"/>
    </source>
</evidence>
<evidence type="ECO:0000256" key="2">
    <source>
        <dbReference type="ARBA" id="ARBA00005582"/>
    </source>
</evidence>
<proteinExistence type="inferred from homology"/>
<dbReference type="GO" id="GO:0046872">
    <property type="term" value="F:metal ion binding"/>
    <property type="evidence" value="ECO:0007669"/>
    <property type="project" value="UniProtKB-KW"/>
</dbReference>
<feature type="non-terminal residue" evidence="7">
    <location>
        <position position="226"/>
    </location>
</feature>
<dbReference type="Pfam" id="PF00293">
    <property type="entry name" value="NUDIX"/>
    <property type="match status" value="1"/>
</dbReference>
<comment type="cofactor">
    <cofactor evidence="1">
        <name>Mg(2+)</name>
        <dbReference type="ChEBI" id="CHEBI:18420"/>
    </cofactor>
</comment>
<feature type="domain" description="Nudix hydrolase" evidence="6">
    <location>
        <begin position="41"/>
        <end position="202"/>
    </location>
</feature>
<keyword evidence="4" id="KW-0378">Hydrolase</keyword>
<dbReference type="Gene3D" id="3.90.79.10">
    <property type="entry name" value="Nucleoside Triphosphate Pyrophosphohydrolase"/>
    <property type="match status" value="1"/>
</dbReference>
<organism evidence="7 8">
    <name type="scientific">Fragilariopsis cylindrus CCMP1102</name>
    <dbReference type="NCBI Taxonomy" id="635003"/>
    <lineage>
        <taxon>Eukaryota</taxon>
        <taxon>Sar</taxon>
        <taxon>Stramenopiles</taxon>
        <taxon>Ochrophyta</taxon>
        <taxon>Bacillariophyta</taxon>
        <taxon>Bacillariophyceae</taxon>
        <taxon>Bacillariophycidae</taxon>
        <taxon>Bacillariales</taxon>
        <taxon>Bacillariaceae</taxon>
        <taxon>Fragilariopsis</taxon>
    </lineage>
</organism>
<evidence type="ECO:0000256" key="4">
    <source>
        <dbReference type="ARBA" id="ARBA00022801"/>
    </source>
</evidence>
<dbReference type="PROSITE" id="PS51462">
    <property type="entry name" value="NUDIX"/>
    <property type="match status" value="1"/>
</dbReference>
<gene>
    <name evidence="7" type="ORF">FRACYDRAFT_191500</name>
</gene>
<dbReference type="EMBL" id="KV784365">
    <property type="protein sequence ID" value="OEU12404.1"/>
    <property type="molecule type" value="Genomic_DNA"/>
</dbReference>
<comment type="similarity">
    <text evidence="2">Belongs to the Nudix hydrolase family.</text>
</comment>
<evidence type="ECO:0000259" key="6">
    <source>
        <dbReference type="PROSITE" id="PS51462"/>
    </source>
</evidence>
<dbReference type="GO" id="GO:0042262">
    <property type="term" value="P:DNA protection"/>
    <property type="evidence" value="ECO:0007669"/>
    <property type="project" value="TreeGrafter"/>
</dbReference>
<dbReference type="InterPro" id="IPR000086">
    <property type="entry name" value="NUDIX_hydrolase_dom"/>
</dbReference>
<evidence type="ECO:0000256" key="1">
    <source>
        <dbReference type="ARBA" id="ARBA00001946"/>
    </source>
</evidence>
<name>A0A1E7F2P5_9STRA</name>
<dbReference type="Proteomes" id="UP000095751">
    <property type="component" value="Unassembled WGS sequence"/>
</dbReference>
<evidence type="ECO:0000313" key="8">
    <source>
        <dbReference type="Proteomes" id="UP000095751"/>
    </source>
</evidence>
<evidence type="ECO:0000313" key="7">
    <source>
        <dbReference type="EMBL" id="OEU12404.1"/>
    </source>
</evidence>
<dbReference type="InterPro" id="IPR015797">
    <property type="entry name" value="NUDIX_hydrolase-like_dom_sf"/>
</dbReference>
<dbReference type="InParanoid" id="A0A1E7F2P5"/>
<dbReference type="KEGG" id="fcy:FRACYDRAFT_191500"/>
<keyword evidence="5" id="KW-0460">Magnesium</keyword>
<dbReference type="AlphaFoldDB" id="A0A1E7F2P5"/>
<dbReference type="PANTHER" id="PTHR43758">
    <property type="entry name" value="7,8-DIHYDRO-8-OXOGUANINE TRIPHOSPHATASE"/>
    <property type="match status" value="1"/>
</dbReference>
<keyword evidence="3" id="KW-0479">Metal-binding</keyword>
<dbReference type="CDD" id="cd03427">
    <property type="entry name" value="NUDIX_MTH1_Nudt1"/>
    <property type="match status" value="1"/>
</dbReference>
<keyword evidence="8" id="KW-1185">Reference proteome</keyword>
<reference evidence="7 8" key="1">
    <citation type="submission" date="2016-09" db="EMBL/GenBank/DDBJ databases">
        <title>Extensive genetic diversity and differential bi-allelic expression allows diatom success in the polar Southern Ocean.</title>
        <authorList>
            <consortium name="DOE Joint Genome Institute"/>
            <person name="Mock T."/>
            <person name="Otillar R.P."/>
            <person name="Strauss J."/>
            <person name="Dupont C."/>
            <person name="Frickenhaus S."/>
            <person name="Maumus F."/>
            <person name="Mcmullan M."/>
            <person name="Sanges R."/>
            <person name="Schmutz J."/>
            <person name="Toseland A."/>
            <person name="Valas R."/>
            <person name="Veluchamy A."/>
            <person name="Ward B.J."/>
            <person name="Allen A."/>
            <person name="Barry K."/>
            <person name="Falciatore A."/>
            <person name="Ferrante M."/>
            <person name="Fortunato A.E."/>
            <person name="Gloeckner G."/>
            <person name="Gruber A."/>
            <person name="Hipkin R."/>
            <person name="Janech M."/>
            <person name="Kroth P."/>
            <person name="Leese F."/>
            <person name="Lindquist E."/>
            <person name="Lyon B.R."/>
            <person name="Martin J."/>
            <person name="Mayer C."/>
            <person name="Parker M."/>
            <person name="Quesneville H."/>
            <person name="Raymond J."/>
            <person name="Uhlig C."/>
            <person name="Valentin K.U."/>
            <person name="Worden A.Z."/>
            <person name="Armbrust E.V."/>
            <person name="Bowler C."/>
            <person name="Green B."/>
            <person name="Moulton V."/>
            <person name="Van Oosterhout C."/>
            <person name="Grigoriev I."/>
        </authorList>
    </citation>
    <scope>NUCLEOTIDE SEQUENCE [LARGE SCALE GENOMIC DNA]</scope>
    <source>
        <strain evidence="7 8">CCMP1102</strain>
    </source>
</reference>